<protein>
    <recommendedName>
        <fullName evidence="3">Outer membrane protein beta-barrel domain-containing protein</fullName>
    </recommendedName>
</protein>
<comment type="caution">
    <text evidence="4">The sequence shown here is derived from an EMBL/GenBank/DDBJ whole genome shotgun (WGS) entry which is preliminary data.</text>
</comment>
<evidence type="ECO:0000313" key="5">
    <source>
        <dbReference type="Proteomes" id="UP001500141"/>
    </source>
</evidence>
<accession>A0ABP9A5S5</accession>
<sequence length="230" mass="24772">MKKVLLTAAAVFAFTFANAQESTSSYKPVKGTVTTEVGLTGGLNNANFDLNTGVLKFRYFLKDDLGLRLGFATNSNKTESIDNSNPNNVETTINKNSNFTLNLGVEKHFAGTERLSTYAGADLLLNFKGAKTEYTENNYFYNVDGANIDNAGNFINNAGTQFGLRLVTGADYYIAKKVFLGVEAGLNILTGKNKDIEISETGQPNVNIAGGKESGITTQVIGGIRIGYQF</sequence>
<evidence type="ECO:0000259" key="3">
    <source>
        <dbReference type="Pfam" id="PF13505"/>
    </source>
</evidence>
<keyword evidence="5" id="KW-1185">Reference proteome</keyword>
<keyword evidence="1 2" id="KW-0732">Signal</keyword>
<dbReference type="Gene3D" id="2.40.160.20">
    <property type="match status" value="1"/>
</dbReference>
<dbReference type="SUPFAM" id="SSF56935">
    <property type="entry name" value="Porins"/>
    <property type="match status" value="1"/>
</dbReference>
<dbReference type="Proteomes" id="UP001500141">
    <property type="component" value="Unassembled WGS sequence"/>
</dbReference>
<proteinExistence type="predicted"/>
<reference evidence="5" key="1">
    <citation type="journal article" date="2019" name="Int. J. Syst. Evol. Microbiol.">
        <title>The Global Catalogue of Microorganisms (GCM) 10K type strain sequencing project: providing services to taxonomists for standard genome sequencing and annotation.</title>
        <authorList>
            <consortium name="The Broad Institute Genomics Platform"/>
            <consortium name="The Broad Institute Genome Sequencing Center for Infectious Disease"/>
            <person name="Wu L."/>
            <person name="Ma J."/>
        </authorList>
    </citation>
    <scope>NUCLEOTIDE SEQUENCE [LARGE SCALE GENOMIC DNA]</scope>
    <source>
        <strain evidence="5">JCM 18198</strain>
    </source>
</reference>
<feature type="signal peptide" evidence="2">
    <location>
        <begin position="1"/>
        <end position="19"/>
    </location>
</feature>
<dbReference type="InterPro" id="IPR027385">
    <property type="entry name" value="Beta-barrel_OMP"/>
</dbReference>
<name>A0ABP9A5S5_9FLAO</name>
<evidence type="ECO:0000256" key="1">
    <source>
        <dbReference type="ARBA" id="ARBA00022729"/>
    </source>
</evidence>
<dbReference type="RefSeq" id="WP_264543409.1">
    <property type="nucleotide sequence ID" value="NZ_BAABIP010000022.1"/>
</dbReference>
<organism evidence="4 5">
    <name type="scientific">Flavobacterium hankyongi</name>
    <dbReference type="NCBI Taxonomy" id="1176532"/>
    <lineage>
        <taxon>Bacteria</taxon>
        <taxon>Pseudomonadati</taxon>
        <taxon>Bacteroidota</taxon>
        <taxon>Flavobacteriia</taxon>
        <taxon>Flavobacteriales</taxon>
        <taxon>Flavobacteriaceae</taxon>
        <taxon>Flavobacterium</taxon>
    </lineage>
</organism>
<feature type="domain" description="Outer membrane protein beta-barrel" evidence="3">
    <location>
        <begin position="8"/>
        <end position="195"/>
    </location>
</feature>
<dbReference type="Pfam" id="PF13505">
    <property type="entry name" value="OMP_b-brl"/>
    <property type="match status" value="1"/>
</dbReference>
<evidence type="ECO:0000256" key="2">
    <source>
        <dbReference type="SAM" id="SignalP"/>
    </source>
</evidence>
<gene>
    <name evidence="4" type="ORF">GCM10023230_26230</name>
</gene>
<dbReference type="EMBL" id="BAABIP010000022">
    <property type="protein sequence ID" value="GAA4774327.1"/>
    <property type="molecule type" value="Genomic_DNA"/>
</dbReference>
<feature type="chain" id="PRO_5045555934" description="Outer membrane protein beta-barrel domain-containing protein" evidence="2">
    <location>
        <begin position="20"/>
        <end position="230"/>
    </location>
</feature>
<evidence type="ECO:0000313" key="4">
    <source>
        <dbReference type="EMBL" id="GAA4774327.1"/>
    </source>
</evidence>